<accession>A0A1C7NEQ6</accession>
<dbReference type="InterPro" id="IPR036514">
    <property type="entry name" value="SGNH_hydro_sf"/>
</dbReference>
<feature type="domain" description="Sialate O-acetylesterase" evidence="2">
    <location>
        <begin position="54"/>
        <end position="285"/>
    </location>
</feature>
<evidence type="ECO:0000256" key="1">
    <source>
        <dbReference type="ARBA" id="ARBA00022801"/>
    </source>
</evidence>
<dbReference type="InParanoid" id="A0A1C7NEQ6"/>
<comment type="caution">
    <text evidence="3">The sequence shown here is derived from an EMBL/GenBank/DDBJ whole genome shotgun (WGS) entry which is preliminary data.</text>
</comment>
<reference evidence="3 4" key="1">
    <citation type="submission" date="2016-03" db="EMBL/GenBank/DDBJ databases">
        <title>Choanephora cucurbitarum.</title>
        <authorList>
            <person name="Min B."/>
            <person name="Park H."/>
            <person name="Park J.-H."/>
            <person name="Shin H.-D."/>
            <person name="Choi I.-G."/>
        </authorList>
    </citation>
    <scope>NUCLEOTIDE SEQUENCE [LARGE SCALE GENOMIC DNA]</scope>
    <source>
        <strain evidence="3 4">KUS-F28377</strain>
    </source>
</reference>
<dbReference type="Gene3D" id="3.40.50.1110">
    <property type="entry name" value="SGNH hydrolase"/>
    <property type="match status" value="1"/>
</dbReference>
<protein>
    <recommendedName>
        <fullName evidence="2">Sialate O-acetylesterase domain-containing protein</fullName>
    </recommendedName>
</protein>
<name>A0A1C7NEQ6_9FUNG</name>
<dbReference type="Pfam" id="PF03629">
    <property type="entry name" value="SASA"/>
    <property type="match status" value="1"/>
</dbReference>
<dbReference type="SUPFAM" id="SSF52266">
    <property type="entry name" value="SGNH hydrolase"/>
    <property type="match status" value="1"/>
</dbReference>
<evidence type="ECO:0000313" key="3">
    <source>
        <dbReference type="EMBL" id="OBZ87592.1"/>
    </source>
</evidence>
<keyword evidence="1" id="KW-0378">Hydrolase</keyword>
<dbReference type="GO" id="GO:0016787">
    <property type="term" value="F:hydrolase activity"/>
    <property type="evidence" value="ECO:0007669"/>
    <property type="project" value="UniProtKB-KW"/>
</dbReference>
<dbReference type="AlphaFoldDB" id="A0A1C7NEQ6"/>
<evidence type="ECO:0000313" key="4">
    <source>
        <dbReference type="Proteomes" id="UP000093000"/>
    </source>
</evidence>
<gene>
    <name evidence="3" type="ORF">A0J61_04359</name>
</gene>
<dbReference type="PANTHER" id="PTHR31988">
    <property type="entry name" value="ESTERASE, PUTATIVE (DUF303)-RELATED"/>
    <property type="match status" value="1"/>
</dbReference>
<proteinExistence type="predicted"/>
<dbReference type="Proteomes" id="UP000093000">
    <property type="component" value="Unassembled WGS sequence"/>
</dbReference>
<dbReference type="InterPro" id="IPR005181">
    <property type="entry name" value="SASA"/>
</dbReference>
<sequence>MYDFENIAPYQVLKCKRGEDHLSVQKQGHNLQQFKVGGPYYYGNDQTKPFYVGEIWVLAGEGNMQGLGYRTEPFTMKTLQQPVNHDKAFLYDSSEHWTFDGFTGKFSEALKFRGASLAPAFVNKFGEKHNGVPIGLIPCAQENSSLIDWEAVCEDPDMSLYNAMLDKTKKAGGDITGVLWYQGESDALDSTRAENYGESFQNWMSRLRQDLDQPELPIVFVQLGSHQFVSPEVKENWKKIQAAQFEMFGQSSYTAGVASVDAGLDSSCNLSASGLSLVGRRLALAADKAMKGKGASATPLPSYAFRQKFSQYYGLEHEEVMSVVINFKFLNSPWKLEPGQPVVGFSYDKSEIPILKAFVEDPKTGSVRLYLPEVVDGPLTINYGMQPGLANLINKDEEALPVFRDFQV</sequence>
<dbReference type="InterPro" id="IPR052940">
    <property type="entry name" value="Carb_Esterase_6"/>
</dbReference>
<dbReference type="PANTHER" id="PTHR31988:SF19">
    <property type="entry name" value="9-O-ACETYL-N-ACETYLNEURAMINIC ACID DEACETYLASE-RELATED"/>
    <property type="match status" value="1"/>
</dbReference>
<keyword evidence="4" id="KW-1185">Reference proteome</keyword>
<dbReference type="OrthoDB" id="42638at2759"/>
<dbReference type="EMBL" id="LUGH01000212">
    <property type="protein sequence ID" value="OBZ87592.1"/>
    <property type="molecule type" value="Genomic_DNA"/>
</dbReference>
<organism evidence="3 4">
    <name type="scientific">Choanephora cucurbitarum</name>
    <dbReference type="NCBI Taxonomy" id="101091"/>
    <lineage>
        <taxon>Eukaryota</taxon>
        <taxon>Fungi</taxon>
        <taxon>Fungi incertae sedis</taxon>
        <taxon>Mucoromycota</taxon>
        <taxon>Mucoromycotina</taxon>
        <taxon>Mucoromycetes</taxon>
        <taxon>Mucorales</taxon>
        <taxon>Mucorineae</taxon>
        <taxon>Choanephoraceae</taxon>
        <taxon>Choanephoroideae</taxon>
        <taxon>Choanephora</taxon>
    </lineage>
</organism>
<evidence type="ECO:0000259" key="2">
    <source>
        <dbReference type="Pfam" id="PF03629"/>
    </source>
</evidence>